<accession>A0A8H5B9M7</accession>
<dbReference type="InterPro" id="IPR051722">
    <property type="entry name" value="Endocytosis_PI4K-reg_protein"/>
</dbReference>
<evidence type="ECO:0000313" key="5">
    <source>
        <dbReference type="EMBL" id="KAF5319157.1"/>
    </source>
</evidence>
<comment type="similarity">
    <text evidence="2">Belongs to the YPP1 family.</text>
</comment>
<name>A0A8H5B9M7_9AGAR</name>
<protein>
    <submittedName>
        <fullName evidence="5">Uncharacterized protein</fullName>
    </submittedName>
</protein>
<proteinExistence type="inferred from homology"/>
<evidence type="ECO:0000313" key="6">
    <source>
        <dbReference type="Proteomes" id="UP000567179"/>
    </source>
</evidence>
<evidence type="ECO:0000256" key="1">
    <source>
        <dbReference type="ARBA" id="ARBA00002550"/>
    </source>
</evidence>
<feature type="region of interest" description="Disordered" evidence="4">
    <location>
        <begin position="1363"/>
        <end position="1396"/>
    </location>
</feature>
<sequence length="1478" mass="160602">MSNPRERHYWAQFRSALTAGQWRSPYPARAYKGEPLSWSELFRKFNKHCKGFENFSEVAAQTHALSLLVGARFVDDDEDEDLNILPDLAADAESVVGEQDEGRKRGVLDLGGECLLPEERKEEAATGYENLKLLNSSNFDSIHLALAYYAFALCDPASCISYIEKVPHLLQYQEHVPGSSSVQSSTLLAPSSYAISTTSVAGSLASSASLLDVSIPEVRDGRGWALAETVRSLCLQGMSTELLYPSEPLRAISIYGQALPLLAALRNELGVSTKPLPSTSSTSNAVFSQLRELWRWVERLMWRAVVLNAKVADVFNSPVSDSGTSTPTPASSQTDPSKNTLWAWLDLYGALGTTWPPLFRAKHRSTVYNIHLRAFIVRLGGVAPKRSSAVPNGSSFSTPTLSAGSQTAASDPLDRETALTLALSTVNAYKSVLGASTRFPRAGEKNIKVEEFVELCVVLWEAGWVYGDDSKGKKQREEGLGTRWVIDVLHWAQSLTFNSSMILRHLTRLLYLSCPPALSYKKADTNNTHHTPTGADLAKRTLRLYIQVVSKAFEASQEGVGEDMDLDIRWVETLVFGARMLAADAARNYQEHGGGVYDGSLVADVQEAVDILSKARERLDKSDVKLTADVLLAEGITYSVMGIIAQDPLTRPNCLHKAHAFLVQSIQTHPTPTAYYHLALSFSRRLQPLPTSQGIARHTAPDSTPGIHARTHTYSLTSALECAGLAVEGCSTDVRFWHLLGLLLTAKEDWNGAKEVLQRGAELDQVDEDGAEDLEASPSEASNTGPTGPALGSLQATDFSSPNPITVDIRLNGFAASLADDSSETATPTAEPAISPLINGGPAAHQTITVLETRASTLPPASDLFSYLRPPPSSSPVTTRPYQLTFDEYPSSPSQIFERHLQLRMTQVALMEVMDGPEGAEEGWLDVFSWVADQNAAQFDGTKYAPSSHAAGTDDGHGRTETVLGAPSVHTHVTGEKKSTYDVLNQRHSVVDVSQTQEDGQSLIVPIGITISPATPINGPDGGQSKVSLAEVSDEKAVLQESDRKGNKIQRIVSKIGNSGYDDEKTRDSGDRGRSSDGKRSLETKTKAKRSSSVQDRHEMASINDGSLYPRSKRSTSGDRTNGDHSASKKVQQMLHKSRAGITAVSRKIGGKGHLRRANSTPDFHAMLQPTSYQASSIHSRKRISSIIHDSHDPYTRSTTPLHGASSPTPPYSPYHRGRDFTGASNTTAPSSPHAGTIRTNGTSAEKPGQTRTNRLLSNLWLMSAATFRRLGKTEQTRGAIQEAEAKDESNPNVWVQLGLYYVSLHWYQHAVDTLLKARFIAPEDVASAVHLSRLYLDPKVTSKLHFSTSTLSNIVPTTTSAFAHAPSPKQQPVAPTLASTTSSPSVQTASQNPLDSAVSDVQPAVDLAAGMLNYCAQTRGWDVPEVWYFLSRAYELQGRSQKVPGDPEQRTLLQIALELSEGRGVRELGTALGLCLW</sequence>
<dbReference type="PANTHER" id="PTHR23083">
    <property type="entry name" value="TETRATRICOPEPTIDE REPEAT PROTEIN, TPR"/>
    <property type="match status" value="1"/>
</dbReference>
<feature type="repeat" description="TPR" evidence="3">
    <location>
        <begin position="1292"/>
        <end position="1325"/>
    </location>
</feature>
<dbReference type="SUPFAM" id="SSF48452">
    <property type="entry name" value="TPR-like"/>
    <property type="match status" value="1"/>
</dbReference>
<keyword evidence="6" id="KW-1185">Reference proteome</keyword>
<feature type="compositionally biased region" description="Polar residues" evidence="4">
    <location>
        <begin position="1238"/>
        <end position="1251"/>
    </location>
</feature>
<evidence type="ECO:0000256" key="2">
    <source>
        <dbReference type="ARBA" id="ARBA00038251"/>
    </source>
</evidence>
<evidence type="ECO:0000256" key="4">
    <source>
        <dbReference type="SAM" id="MobiDB-lite"/>
    </source>
</evidence>
<dbReference type="Gene3D" id="1.25.40.10">
    <property type="entry name" value="Tetratricopeptide repeat domain"/>
    <property type="match status" value="1"/>
</dbReference>
<reference evidence="5 6" key="1">
    <citation type="journal article" date="2020" name="ISME J.">
        <title>Uncovering the hidden diversity of litter-decomposition mechanisms in mushroom-forming fungi.</title>
        <authorList>
            <person name="Floudas D."/>
            <person name="Bentzer J."/>
            <person name="Ahren D."/>
            <person name="Johansson T."/>
            <person name="Persson P."/>
            <person name="Tunlid A."/>
        </authorList>
    </citation>
    <scope>NUCLEOTIDE SEQUENCE [LARGE SCALE GENOMIC DNA]</scope>
    <source>
        <strain evidence="5 6">CBS 101986</strain>
    </source>
</reference>
<feature type="region of interest" description="Disordered" evidence="4">
    <location>
        <begin position="822"/>
        <end position="841"/>
    </location>
</feature>
<dbReference type="Proteomes" id="UP000567179">
    <property type="component" value="Unassembled WGS sequence"/>
</dbReference>
<gene>
    <name evidence="5" type="ORF">D9619_008780</name>
</gene>
<dbReference type="EMBL" id="JAACJJ010000029">
    <property type="protein sequence ID" value="KAF5319157.1"/>
    <property type="molecule type" value="Genomic_DNA"/>
</dbReference>
<feature type="compositionally biased region" description="Polar residues" evidence="4">
    <location>
        <begin position="389"/>
        <end position="408"/>
    </location>
</feature>
<keyword evidence="3" id="KW-0802">TPR repeat</keyword>
<dbReference type="PROSITE" id="PS50005">
    <property type="entry name" value="TPR"/>
    <property type="match status" value="1"/>
</dbReference>
<feature type="region of interest" description="Disordered" evidence="4">
    <location>
        <begin position="771"/>
        <end position="799"/>
    </location>
</feature>
<comment type="function">
    <text evidence="1">Involved in endocytosis.</text>
</comment>
<evidence type="ECO:0000256" key="3">
    <source>
        <dbReference type="PROSITE-ProRule" id="PRU00339"/>
    </source>
</evidence>
<dbReference type="SMART" id="SM00028">
    <property type="entry name" value="TPR"/>
    <property type="match status" value="3"/>
</dbReference>
<dbReference type="InterPro" id="IPR011990">
    <property type="entry name" value="TPR-like_helical_dom_sf"/>
</dbReference>
<comment type="caution">
    <text evidence="5">The sequence shown here is derived from an EMBL/GenBank/DDBJ whole genome shotgun (WGS) entry which is preliminary data.</text>
</comment>
<dbReference type="PANTHER" id="PTHR23083:SF464">
    <property type="entry name" value="TETRATRICOPEPTIDE REPEAT DOMAIN 7, ISOFORM A"/>
    <property type="match status" value="1"/>
</dbReference>
<dbReference type="InterPro" id="IPR019734">
    <property type="entry name" value="TPR_rpt"/>
</dbReference>
<organism evidence="5 6">
    <name type="scientific">Psilocybe cf. subviscida</name>
    <dbReference type="NCBI Taxonomy" id="2480587"/>
    <lineage>
        <taxon>Eukaryota</taxon>
        <taxon>Fungi</taxon>
        <taxon>Dikarya</taxon>
        <taxon>Basidiomycota</taxon>
        <taxon>Agaricomycotina</taxon>
        <taxon>Agaricomycetes</taxon>
        <taxon>Agaricomycetidae</taxon>
        <taxon>Agaricales</taxon>
        <taxon>Agaricineae</taxon>
        <taxon>Strophariaceae</taxon>
        <taxon>Psilocybe</taxon>
    </lineage>
</organism>
<feature type="region of interest" description="Disordered" evidence="4">
    <location>
        <begin position="1038"/>
        <end position="1143"/>
    </location>
</feature>
<feature type="region of interest" description="Disordered" evidence="4">
    <location>
        <begin position="1216"/>
        <end position="1251"/>
    </location>
</feature>
<feature type="compositionally biased region" description="Basic and acidic residues" evidence="4">
    <location>
        <begin position="1062"/>
        <end position="1086"/>
    </location>
</feature>
<feature type="compositionally biased region" description="Low complexity" evidence="4">
    <location>
        <begin position="1373"/>
        <end position="1387"/>
    </location>
</feature>
<feature type="region of interest" description="Disordered" evidence="4">
    <location>
        <begin position="387"/>
        <end position="408"/>
    </location>
</feature>
<feature type="region of interest" description="Disordered" evidence="4">
    <location>
        <begin position="1191"/>
        <end position="1210"/>
    </location>
</feature>
<dbReference type="OrthoDB" id="29013at2759"/>